<dbReference type="EMBL" id="HBIW01024693">
    <property type="protein sequence ID" value="CAE0705850.1"/>
    <property type="molecule type" value="Transcribed_RNA"/>
</dbReference>
<evidence type="ECO:0000256" key="6">
    <source>
        <dbReference type="SAM" id="MobiDB-lite"/>
    </source>
</evidence>
<comment type="subcellular location">
    <subcellularLocation>
        <location evidence="1">Cytoplasm</location>
        <location evidence="1">Cytoskeleton</location>
        <location evidence="1">Microtubule organizing center</location>
        <location evidence="1">Centrosome</location>
        <location evidence="1">Centriole</location>
    </subcellularLocation>
</comment>
<evidence type="ECO:0000256" key="1">
    <source>
        <dbReference type="ARBA" id="ARBA00004114"/>
    </source>
</evidence>
<evidence type="ECO:0000313" key="7">
    <source>
        <dbReference type="EMBL" id="CAE0705850.1"/>
    </source>
</evidence>
<comment type="similarity">
    <text evidence="4">Belongs to the CEP135/TSGA10 family.</text>
</comment>
<feature type="region of interest" description="Disordered" evidence="6">
    <location>
        <begin position="431"/>
        <end position="464"/>
    </location>
</feature>
<protein>
    <submittedName>
        <fullName evidence="7">Uncharacterized protein</fullName>
    </submittedName>
</protein>
<feature type="coiled-coil region" evidence="5">
    <location>
        <begin position="467"/>
        <end position="522"/>
    </location>
</feature>
<dbReference type="OrthoDB" id="10254663at2759"/>
<feature type="coiled-coil region" evidence="5">
    <location>
        <begin position="323"/>
        <end position="412"/>
    </location>
</feature>
<organism evidence="7">
    <name type="scientific">Pelagomonas calceolata</name>
    <dbReference type="NCBI Taxonomy" id="35677"/>
    <lineage>
        <taxon>Eukaryota</taxon>
        <taxon>Sar</taxon>
        <taxon>Stramenopiles</taxon>
        <taxon>Ochrophyta</taxon>
        <taxon>Pelagophyceae</taxon>
        <taxon>Pelagomonadales</taxon>
        <taxon>Pelagomonadaceae</taxon>
        <taxon>Pelagomonas</taxon>
    </lineage>
</organism>
<keyword evidence="9" id="KW-1185">Reference proteome</keyword>
<gene>
    <name evidence="7" type="ORF">PCAL00307_LOCUS21300</name>
    <name evidence="8" type="ORF">PECAL_2P31290</name>
</gene>
<keyword evidence="2" id="KW-0963">Cytoplasm</keyword>
<dbReference type="GO" id="GO:0005814">
    <property type="term" value="C:centriole"/>
    <property type="evidence" value="ECO:0007669"/>
    <property type="project" value="UniProtKB-SubCell"/>
</dbReference>
<sequence length="948" mass="102815">MAPLVDRLRDLGYLEQLGSDALVERLLEDVLKTTRSYESIKSQEAEVASELGDLRAALIPLRKDNAKLQRETNALHAELLAKAASRNDEDAAEREAHAETRRKLVKAKGLLGKHGVTWDESDDVIGDPTSLQDRIRELETQLSSNEDRLERAEKLSRERRSEVDRLSALVSGSATAAGSGLSATIDAERAVDALRRQVRALTIEVADKDSLIEKSEEAQRKAEQAEATAAAATQELARRDAFAREGADQGAKLCSDATKRAERAEATLTTLRDAFDEQRDGRATAASALAAVSAALDAALQMKDDEPIVVKEEVKNEAAWDAVAQAQRKQKEAEAELLEMKAKEEALNATIAADKKKMDAMAQSLKQAEAATKASPYVVLDEPAAEGWRAKFEDAERRALDLESRLGGAEARAAGAEAAAETRQRIIDTLQSQKAGQAPPSPPPVPRSTQPRPSVDPTPLLQERSKVTTLQAEVKERDERLKALAAELEASKLRSERADKALHELRDRLQRSEDHRTEALQEAASAKAAVQAAAAVSDAVVETEQQETPSAALSTRHALDEAALEAAQDEIAQLKAVVKQIEGTRSQMRDERARALNDVEKARRACAEKDAQFAAERAGAKASLDEVQRLRKALNELDCERDELEASLRARDESAAALEEQLAQESKKIVEAKTAEDAEATRARRLERALASRDAEMASANLRLDALGKAVADARRASQDRAELLEAARDDLRCMTRENQAVHAELAKTAEQAKKATAAQQRLDRDRETLRQQALRAKVERDDALHVYRATCREKDAARKGADAAALAQADLRGKLDAAEHKMRAMEAELENARKDASASNTAAGSLEREVAQAAKTSDADQRTIDALRAEIQRLKTAPPAFGQAPQTMRTGGPPMPMPMFPGMPRSSHGLPPPASAPGARPTTAAGRIDALLAQARFAATNMPVPTA</sequence>
<evidence type="ECO:0000256" key="4">
    <source>
        <dbReference type="ARBA" id="ARBA00038123"/>
    </source>
</evidence>
<feature type="coiled-coil region" evidence="5">
    <location>
        <begin position="725"/>
        <end position="773"/>
    </location>
</feature>
<evidence type="ECO:0000313" key="9">
    <source>
        <dbReference type="Proteomes" id="UP000789595"/>
    </source>
</evidence>
<accession>A0A7S4A725</accession>
<feature type="coiled-coil region" evidence="5">
    <location>
        <begin position="208"/>
        <end position="274"/>
    </location>
</feature>
<evidence type="ECO:0000256" key="2">
    <source>
        <dbReference type="ARBA" id="ARBA00022490"/>
    </source>
</evidence>
<dbReference type="PANTHER" id="PTHR20544:SF0">
    <property type="entry name" value="NUCLEOPROTEIN TPR_MLP1 DOMAIN-CONTAINING PROTEIN"/>
    <property type="match status" value="1"/>
</dbReference>
<reference evidence="8" key="2">
    <citation type="submission" date="2021-11" db="EMBL/GenBank/DDBJ databases">
        <authorList>
            <consortium name="Genoscope - CEA"/>
            <person name="William W."/>
        </authorList>
    </citation>
    <scope>NUCLEOTIDE SEQUENCE</scope>
</reference>
<keyword evidence="3" id="KW-0206">Cytoskeleton</keyword>
<feature type="coiled-coil region" evidence="5">
    <location>
        <begin position="557"/>
        <end position="675"/>
    </location>
</feature>
<dbReference type="EMBL" id="CAKKNE010000002">
    <property type="protein sequence ID" value="CAH0369982.1"/>
    <property type="molecule type" value="Genomic_DNA"/>
</dbReference>
<name>A0A7S4A725_9STRA</name>
<reference evidence="7" key="1">
    <citation type="submission" date="2021-01" db="EMBL/GenBank/DDBJ databases">
        <authorList>
            <person name="Corre E."/>
            <person name="Pelletier E."/>
            <person name="Niang G."/>
            <person name="Scheremetjew M."/>
            <person name="Finn R."/>
            <person name="Kale V."/>
            <person name="Holt S."/>
            <person name="Cochrane G."/>
            <person name="Meng A."/>
            <person name="Brown T."/>
            <person name="Cohen L."/>
        </authorList>
    </citation>
    <scope>NUCLEOTIDE SEQUENCE</scope>
    <source>
        <strain evidence="7">CCMP1756</strain>
    </source>
</reference>
<dbReference type="Proteomes" id="UP000789595">
    <property type="component" value="Unassembled WGS sequence"/>
</dbReference>
<feature type="region of interest" description="Disordered" evidence="6">
    <location>
        <begin position="834"/>
        <end position="860"/>
    </location>
</feature>
<keyword evidence="5" id="KW-0175">Coiled coil</keyword>
<evidence type="ECO:0000313" key="8">
    <source>
        <dbReference type="EMBL" id="CAH0369982.1"/>
    </source>
</evidence>
<dbReference type="PANTHER" id="PTHR20544">
    <property type="entry name" value="CENTROSOMAL PROTEIN CEP135"/>
    <property type="match status" value="1"/>
</dbReference>
<evidence type="ECO:0000256" key="3">
    <source>
        <dbReference type="ARBA" id="ARBA00023212"/>
    </source>
</evidence>
<dbReference type="InterPro" id="IPR051877">
    <property type="entry name" value="Centriole_BasalBody_StrucProt"/>
</dbReference>
<dbReference type="AlphaFoldDB" id="A0A7S4A725"/>
<proteinExistence type="inferred from homology"/>
<evidence type="ECO:0000256" key="5">
    <source>
        <dbReference type="SAM" id="Coils"/>
    </source>
</evidence>